<evidence type="ECO:0000313" key="3">
    <source>
        <dbReference type="EMBL" id="KRX02953.1"/>
    </source>
</evidence>
<dbReference type="InParanoid" id="A0A0V0QKU7"/>
<name>A0A0V0QKU7_PSEPJ</name>
<proteinExistence type="predicted"/>
<dbReference type="PANTHER" id="PTHR16263">
    <property type="entry name" value="TETRATRICOPEPTIDE REPEAT PROTEIN 38"/>
    <property type="match status" value="1"/>
</dbReference>
<dbReference type="Proteomes" id="UP000054937">
    <property type="component" value="Unassembled WGS sequence"/>
</dbReference>
<dbReference type="PANTHER" id="PTHR16263:SF4">
    <property type="entry name" value="TETRATRICOPEPTIDE REPEAT PROTEIN 38"/>
    <property type="match status" value="1"/>
</dbReference>
<evidence type="ECO:0008006" key="5">
    <source>
        <dbReference type="Google" id="ProtNLM"/>
    </source>
</evidence>
<accession>A0A0V0QKU7</accession>
<comment type="caution">
    <text evidence="3">The sequence shown here is derived from an EMBL/GenBank/DDBJ whole genome shotgun (WGS) entry which is preliminary data.</text>
</comment>
<protein>
    <recommendedName>
        <fullName evidence="5">Tetratricopeptide repeat protein 38</fullName>
    </recommendedName>
</protein>
<evidence type="ECO:0000256" key="2">
    <source>
        <dbReference type="ARBA" id="ARBA00022803"/>
    </source>
</evidence>
<dbReference type="EMBL" id="LDAU01000148">
    <property type="protein sequence ID" value="KRX02953.1"/>
    <property type="molecule type" value="Genomic_DNA"/>
</dbReference>
<keyword evidence="2" id="KW-0802">TPR repeat</keyword>
<keyword evidence="1" id="KW-0677">Repeat</keyword>
<dbReference type="AlphaFoldDB" id="A0A0V0QKU7"/>
<dbReference type="OrthoDB" id="1427555at2759"/>
<keyword evidence="4" id="KW-1185">Reference proteome</keyword>
<dbReference type="InterPro" id="IPR033891">
    <property type="entry name" value="TTC38"/>
</dbReference>
<reference evidence="3 4" key="1">
    <citation type="journal article" date="2015" name="Sci. Rep.">
        <title>Genome of the facultative scuticociliatosis pathogen Pseudocohnilembus persalinus provides insight into its virulence through horizontal gene transfer.</title>
        <authorList>
            <person name="Xiong J."/>
            <person name="Wang G."/>
            <person name="Cheng J."/>
            <person name="Tian M."/>
            <person name="Pan X."/>
            <person name="Warren A."/>
            <person name="Jiang C."/>
            <person name="Yuan D."/>
            <person name="Miao W."/>
        </authorList>
    </citation>
    <scope>NUCLEOTIDE SEQUENCE [LARGE SCALE GENOMIC DNA]</scope>
    <source>
        <strain evidence="3">36N120E</strain>
    </source>
</reference>
<gene>
    <name evidence="3" type="ORF">PPERSA_09371</name>
</gene>
<sequence>MAIWTKNQKFIDYIERTLLFKDFGEWKKIFDYSVKDFQKIDEKIILLLLQVDCHVYLNDMKAPKRYQELNDILKDYDYQNEYLNDYINAYNEWVIKYNRESAFQKFQLIVQKYNDISALKRGQLIAFLMGQNKKQLEIAQKFNPDQCYFKGKYYYAMLSFAYGEIFMYKEAAEAIEKGLKIEVNDPWLHHAQMHNLFFTESNITKCIKISENFVGYWQGLNAFLRSHNFWHLSLFYLENQEIDKVIQIFESQLWNFKDQLYLENLVNAIQLLWKLEIHNKIKFDQKINDFVNRSFSMLYDSFEEEVYGNIGYLMYNLLILKVLKTQKADKYETQKQIIWNFCEQNEMKEIIPLLEFLYEEKYENENQIFNGLAQAEKLLGSEEQLLIFQEACVPILIQKQEIYNAEKQTSKLLSVRSSPIYQKWQQIVLKQQ</sequence>
<evidence type="ECO:0000313" key="4">
    <source>
        <dbReference type="Proteomes" id="UP000054937"/>
    </source>
</evidence>
<evidence type="ECO:0000256" key="1">
    <source>
        <dbReference type="ARBA" id="ARBA00022737"/>
    </source>
</evidence>
<organism evidence="3 4">
    <name type="scientific">Pseudocohnilembus persalinus</name>
    <name type="common">Ciliate</name>
    <dbReference type="NCBI Taxonomy" id="266149"/>
    <lineage>
        <taxon>Eukaryota</taxon>
        <taxon>Sar</taxon>
        <taxon>Alveolata</taxon>
        <taxon>Ciliophora</taxon>
        <taxon>Intramacronucleata</taxon>
        <taxon>Oligohymenophorea</taxon>
        <taxon>Scuticociliatia</taxon>
        <taxon>Philasterida</taxon>
        <taxon>Pseudocohnilembidae</taxon>
        <taxon>Pseudocohnilembus</taxon>
    </lineage>
</organism>